<keyword evidence="2" id="KW-1185">Reference proteome</keyword>
<dbReference type="RefSeq" id="WP_124756847.1">
    <property type="nucleotide sequence ID" value="NZ_CP034158.1"/>
</dbReference>
<organism evidence="1 2">
    <name type="scientific">Kaistella daneshvariae</name>
    <dbReference type="NCBI Taxonomy" id="2487074"/>
    <lineage>
        <taxon>Bacteria</taxon>
        <taxon>Pseudomonadati</taxon>
        <taxon>Bacteroidota</taxon>
        <taxon>Flavobacteriia</taxon>
        <taxon>Flavobacteriales</taxon>
        <taxon>Weeksellaceae</taxon>
        <taxon>Chryseobacterium group</taxon>
        <taxon>Kaistella</taxon>
    </lineage>
</organism>
<dbReference type="NCBIfam" id="TIGR01200">
    <property type="entry name" value="GLPGLI"/>
    <property type="match status" value="1"/>
</dbReference>
<dbReference type="EMBL" id="CP034158">
    <property type="protein sequence ID" value="AZI66184.1"/>
    <property type="molecule type" value="Genomic_DNA"/>
</dbReference>
<gene>
    <name evidence="1" type="ORF">EIB71_00145</name>
</gene>
<sequence>MKKIIFLFLFIIFFQAHSQVNRFVYEVKFVRDTISKNSFTNIYFLDINLKNVKFFNQELYEVDSTQNATKQFDSRISIANSLMVKRNIPSFENENYVFIDTDYLQYKTQDKQIWKISSETKSIKNYNLQKATTEFGGRKWIAWFSKDIPINQGPYKFQGLPGLIFQIEDDRKQYSFNLIEVKKLDKEYDTSRILESNFNKKPISVSIEKYNKILLNSYNNPFSEIRNKLEKGEDYTFSAYGRDIKTVKDLDELRKVIQQEKRKNYNPIELDKAVKYTE</sequence>
<reference evidence="1 2" key="1">
    <citation type="submission" date="2018-11" db="EMBL/GenBank/DDBJ databases">
        <title>Proposal to divide the Flavobacteriaceae and reorganize its genera based on Amino Acid Identity values calculated from whole genome sequences.</title>
        <authorList>
            <person name="Nicholson A.C."/>
            <person name="Gulvik C.A."/>
            <person name="Whitney A.M."/>
            <person name="Humrighouse B.W."/>
            <person name="Bell M."/>
            <person name="Holmes B."/>
            <person name="Steigerwalt A.G."/>
            <person name="Villarma A."/>
            <person name="Sheth M."/>
            <person name="Batra D."/>
            <person name="Pryor J."/>
            <person name="Bernardet J.-F."/>
            <person name="Hugo C."/>
            <person name="Kampfer P."/>
            <person name="Newman J.D."/>
            <person name="McQuiston J.R."/>
        </authorList>
    </citation>
    <scope>NUCLEOTIDE SEQUENCE [LARGE SCALE GENOMIC DNA]</scope>
    <source>
        <strain evidence="1 2">H3001</strain>
    </source>
</reference>
<dbReference type="InterPro" id="IPR005901">
    <property type="entry name" value="GLPGLI"/>
</dbReference>
<dbReference type="Pfam" id="PF09697">
    <property type="entry name" value="Porph_ging"/>
    <property type="match status" value="1"/>
</dbReference>
<evidence type="ECO:0000313" key="1">
    <source>
        <dbReference type="EMBL" id="AZI66184.1"/>
    </source>
</evidence>
<protein>
    <submittedName>
        <fullName evidence="1">GLPGLI family protein</fullName>
    </submittedName>
</protein>
<proteinExistence type="predicted"/>
<evidence type="ECO:0000313" key="2">
    <source>
        <dbReference type="Proteomes" id="UP000274483"/>
    </source>
</evidence>
<name>A0ABN5SV89_9FLAO</name>
<dbReference type="Proteomes" id="UP000274483">
    <property type="component" value="Chromosome"/>
</dbReference>
<accession>A0ABN5SV89</accession>